<keyword evidence="3" id="KW-1185">Reference proteome</keyword>
<gene>
    <name evidence="2" type="ORF">BCR42DRAFT_413507</name>
</gene>
<reference evidence="2 3" key="1">
    <citation type="submission" date="2016-07" db="EMBL/GenBank/DDBJ databases">
        <title>Pervasive Adenine N6-methylation of Active Genes in Fungi.</title>
        <authorList>
            <consortium name="DOE Joint Genome Institute"/>
            <person name="Mondo S.J."/>
            <person name="Dannebaum R.O."/>
            <person name="Kuo R.C."/>
            <person name="Labutti K."/>
            <person name="Haridas S."/>
            <person name="Kuo A."/>
            <person name="Salamov A."/>
            <person name="Ahrendt S.R."/>
            <person name="Lipzen A."/>
            <person name="Sullivan W."/>
            <person name="Andreopoulos W.B."/>
            <person name="Clum A."/>
            <person name="Lindquist E."/>
            <person name="Daum C."/>
            <person name="Ramamoorthy G.K."/>
            <person name="Gryganskyi A."/>
            <person name="Culley D."/>
            <person name="Magnuson J.K."/>
            <person name="James T.Y."/>
            <person name="O'Malley M.A."/>
            <person name="Stajich J.E."/>
            <person name="Spatafora J.W."/>
            <person name="Visel A."/>
            <person name="Grigoriev I.V."/>
        </authorList>
    </citation>
    <scope>NUCLEOTIDE SEQUENCE [LARGE SCALE GENOMIC DNA]</scope>
    <source>
        <strain evidence="2 3">NRRL 1336</strain>
    </source>
</reference>
<dbReference type="AlphaFoldDB" id="A0A1X2IHQ9"/>
<dbReference type="Proteomes" id="UP000193560">
    <property type="component" value="Unassembled WGS sequence"/>
</dbReference>
<evidence type="ECO:0000313" key="2">
    <source>
        <dbReference type="EMBL" id="ORZ16919.1"/>
    </source>
</evidence>
<dbReference type="OrthoDB" id="2359716at2759"/>
<dbReference type="EMBL" id="MCGE01000010">
    <property type="protein sequence ID" value="ORZ16919.1"/>
    <property type="molecule type" value="Genomic_DNA"/>
</dbReference>
<sequence length="72" mass="7803">MTFTDITKKSILALLAGSTVYYMVQKSRKPSHPTGPPPTLEKQPHSETDTTPVPIPTAAQPGDMKSDDSLYS</sequence>
<organism evidence="2 3">
    <name type="scientific">Absidia repens</name>
    <dbReference type="NCBI Taxonomy" id="90262"/>
    <lineage>
        <taxon>Eukaryota</taxon>
        <taxon>Fungi</taxon>
        <taxon>Fungi incertae sedis</taxon>
        <taxon>Mucoromycota</taxon>
        <taxon>Mucoromycotina</taxon>
        <taxon>Mucoromycetes</taxon>
        <taxon>Mucorales</taxon>
        <taxon>Cunninghamellaceae</taxon>
        <taxon>Absidia</taxon>
    </lineage>
</organism>
<evidence type="ECO:0000256" key="1">
    <source>
        <dbReference type="SAM" id="MobiDB-lite"/>
    </source>
</evidence>
<accession>A0A1X2IHQ9</accession>
<comment type="caution">
    <text evidence="2">The sequence shown here is derived from an EMBL/GenBank/DDBJ whole genome shotgun (WGS) entry which is preliminary data.</text>
</comment>
<proteinExistence type="predicted"/>
<evidence type="ECO:0000313" key="3">
    <source>
        <dbReference type="Proteomes" id="UP000193560"/>
    </source>
</evidence>
<feature type="region of interest" description="Disordered" evidence="1">
    <location>
        <begin position="26"/>
        <end position="72"/>
    </location>
</feature>
<protein>
    <submittedName>
        <fullName evidence="2">Uncharacterized protein</fullName>
    </submittedName>
</protein>
<name>A0A1X2IHQ9_9FUNG</name>